<keyword evidence="4" id="KW-1185">Reference proteome</keyword>
<organism evidence="3 4">
    <name type="scientific">Peronospora belbahrii</name>
    <dbReference type="NCBI Taxonomy" id="622444"/>
    <lineage>
        <taxon>Eukaryota</taxon>
        <taxon>Sar</taxon>
        <taxon>Stramenopiles</taxon>
        <taxon>Oomycota</taxon>
        <taxon>Peronosporomycetes</taxon>
        <taxon>Peronosporales</taxon>
        <taxon>Peronosporaceae</taxon>
        <taxon>Peronospora</taxon>
    </lineage>
</organism>
<evidence type="ECO:0000256" key="1">
    <source>
        <dbReference type="SAM" id="MobiDB-lite"/>
    </source>
</evidence>
<sequence length="1113" mass="122094">MEKQSITLQEEEEEDEAFERVNKRLKHASMRVGGSSISRGLKRVDVFTPWPHQLTAVESVLRAIQTRTLENKEQGLINTERYLLQHSTGAGKTLTIAALTHQLLLIKDVRSIQFHTVVVMLDRVQLNEQVGDVVKSYLHRNGVDEVFRAESMEHLAKLLDVTAQTKQQSLQKVIITTTHKMGLLVKDEVLLTRLLHRSSRKTDSSEGENNNEDGKFQRVAIISDEAHRSHKSSTRNVIEKVVKAGEGRHAQLTFIGFTATPNANALELFGSSTNDGFRRPFHCYPIAQATADGRVVDTLKNYTCVRCKIETSVFPMPVQELLRLHRGARRHILNYANDDVAVLKAKTLIMMTNFQAVKRKHSKVKCMIVARSRQDVVRYYTLITTFITKKKLGWKCYAAFSGVVALDGEDGASHSVTEPTLNNRSVTLTISDVVIVCDKLDTGYNEPLLACMYIDRYLRSSTHTVQLLSRLNRRHKNKVSVHILDFANHAAQDLATSIVVLCDHFPELFSAPTDIEDPSTFVSERIVPMERDAFQQVIDALRGAVSSFKRLEQAGYSDIFDLISPFSYYLLYELKKETESYLVTVEKDVELSLDNVKTKMSARLETYSWSFSGALYPQSLLDRLKCGSNVSKLISCLLQFGELERFEALLLMDSARNKQQIVDSSIITQMTKVSSEASDLDGSRKHSAEDQPGILVHISALQKGLAETCRVTHYDSNAPSTLTNLTTSMHNARHILDAQQLNFSAGYERLFGMERPSSMKTAGCLPKRGSPVVRPSSHIHSTSRSPDVDEMANTLSSGSSAPPLKPWEKRQQLAAAHSDGDLLTSSGVTHHQSAVSTTASRIIPNSSAVQSTTGITNPLASTYGDSVNGPTGYGATGYGAARYGATGYGATGYGATGYGAAGYGAAGYGAGLGSAYGTGYGGIGGGYGGMNSYGGLGGNGGGYGAYGGGYGGMPSRMGYGGMGIMDPNTGDLGWLSSFNQIVSSISQVTELLGMNAEALNFCIGSFVHFLERIGAMCAGIATMLAPRPVFPPGHPRHGEPPVTEEEEKSRKRRVRIFQFMVSMAALTLLYKGLRWLARLRLKTHRKLLVAPPSDGTGRDLEQIFQRIVGVRRV</sequence>
<proteinExistence type="predicted"/>
<dbReference type="SMART" id="SM00487">
    <property type="entry name" value="DEXDc"/>
    <property type="match status" value="1"/>
</dbReference>
<reference evidence="3 4" key="1">
    <citation type="submission" date="2021-11" db="EMBL/GenBank/DDBJ databases">
        <authorList>
            <person name="Islam A."/>
            <person name="Islam S."/>
            <person name="Flora M.S."/>
            <person name="Rahman M."/>
            <person name="Ziaur R.M."/>
            <person name="Epstein J.H."/>
            <person name="Hassan M."/>
            <person name="Klassen M."/>
            <person name="Woodard K."/>
            <person name="Webb A."/>
            <person name="Webby R.J."/>
            <person name="El Zowalaty M.E."/>
        </authorList>
    </citation>
    <scope>NUCLEOTIDE SEQUENCE [LARGE SCALE GENOMIC DNA]</scope>
    <source>
        <strain evidence="3">Pbs1</strain>
    </source>
</reference>
<name>A0ABN8D5P9_9STRA</name>
<dbReference type="SUPFAM" id="SSF52540">
    <property type="entry name" value="P-loop containing nucleoside triphosphate hydrolases"/>
    <property type="match status" value="2"/>
</dbReference>
<dbReference type="Gene3D" id="3.40.50.300">
    <property type="entry name" value="P-loop containing nucleotide triphosphate hydrolases"/>
    <property type="match status" value="2"/>
</dbReference>
<evidence type="ECO:0000313" key="4">
    <source>
        <dbReference type="Proteomes" id="UP001158986"/>
    </source>
</evidence>
<dbReference type="Proteomes" id="UP001158986">
    <property type="component" value="Unassembled WGS sequence"/>
</dbReference>
<evidence type="ECO:0000259" key="2">
    <source>
        <dbReference type="PROSITE" id="PS51192"/>
    </source>
</evidence>
<dbReference type="InterPro" id="IPR027417">
    <property type="entry name" value="P-loop_NTPase"/>
</dbReference>
<dbReference type="InterPro" id="IPR040980">
    <property type="entry name" value="SWI2_SNF2"/>
</dbReference>
<comment type="caution">
    <text evidence="3">The sequence shown here is derived from an EMBL/GenBank/DDBJ whole genome shotgun (WGS) entry which is preliminary data.</text>
</comment>
<dbReference type="EMBL" id="CAKLCB010000320">
    <property type="protein sequence ID" value="CAH0519891.1"/>
    <property type="molecule type" value="Genomic_DNA"/>
</dbReference>
<dbReference type="PANTHER" id="PTHR42927:SF1">
    <property type="entry name" value="HELICASE SUPERFAMILY 1 AND 2 DOMAIN-CONTAINING PROTEIN"/>
    <property type="match status" value="1"/>
</dbReference>
<feature type="region of interest" description="Disordered" evidence="1">
    <location>
        <begin position="761"/>
        <end position="805"/>
    </location>
</feature>
<feature type="domain" description="Helicase ATP-binding" evidence="2">
    <location>
        <begin position="73"/>
        <end position="279"/>
    </location>
</feature>
<dbReference type="PANTHER" id="PTHR42927">
    <property type="entry name" value="HELICASE SUPERFAMILY 1 AND 2 DOMAIN-CONTAINING PROTEIN"/>
    <property type="match status" value="1"/>
</dbReference>
<evidence type="ECO:0000313" key="3">
    <source>
        <dbReference type="EMBL" id="CAH0519891.1"/>
    </source>
</evidence>
<dbReference type="Pfam" id="PF18766">
    <property type="entry name" value="SWI2_SNF2"/>
    <property type="match status" value="1"/>
</dbReference>
<dbReference type="PROSITE" id="PS51192">
    <property type="entry name" value="HELICASE_ATP_BIND_1"/>
    <property type="match status" value="1"/>
</dbReference>
<accession>A0ABN8D5P9</accession>
<gene>
    <name evidence="3" type="ORF">PBS001_LOCUS6404</name>
</gene>
<dbReference type="InterPro" id="IPR014001">
    <property type="entry name" value="Helicase_ATP-bd"/>
</dbReference>
<protein>
    <recommendedName>
        <fullName evidence="2">Helicase ATP-binding domain-containing protein</fullName>
    </recommendedName>
</protein>